<name>A0A917N6E9_9ENTE</name>
<comment type="similarity">
    <text evidence="2">Belongs to the V-ATPase 116 kDa subunit family.</text>
</comment>
<dbReference type="InterPro" id="IPR002490">
    <property type="entry name" value="V-ATPase_116kDa_su"/>
</dbReference>
<feature type="transmembrane region" description="Helical" evidence="8">
    <location>
        <begin position="480"/>
        <end position="502"/>
    </location>
</feature>
<evidence type="ECO:0000256" key="4">
    <source>
        <dbReference type="ARBA" id="ARBA00022692"/>
    </source>
</evidence>
<evidence type="ECO:0000256" key="8">
    <source>
        <dbReference type="SAM" id="Phobius"/>
    </source>
</evidence>
<keyword evidence="7 8" id="KW-0472">Membrane</keyword>
<dbReference type="GO" id="GO:0016471">
    <property type="term" value="C:vacuolar proton-transporting V-type ATPase complex"/>
    <property type="evidence" value="ECO:0007669"/>
    <property type="project" value="TreeGrafter"/>
</dbReference>
<dbReference type="Gene3D" id="3.30.70.2750">
    <property type="match status" value="1"/>
</dbReference>
<dbReference type="Proteomes" id="UP000622610">
    <property type="component" value="Unassembled WGS sequence"/>
</dbReference>
<feature type="transmembrane region" description="Helical" evidence="8">
    <location>
        <begin position="508"/>
        <end position="529"/>
    </location>
</feature>
<dbReference type="Gene3D" id="1.20.1460.20">
    <property type="match status" value="1"/>
</dbReference>
<keyword evidence="10" id="KW-1185">Reference proteome</keyword>
<evidence type="ECO:0000256" key="6">
    <source>
        <dbReference type="ARBA" id="ARBA00023065"/>
    </source>
</evidence>
<gene>
    <name evidence="9" type="ORF">GCM10011482_14210</name>
</gene>
<evidence type="ECO:0000256" key="2">
    <source>
        <dbReference type="ARBA" id="ARBA00009904"/>
    </source>
</evidence>
<dbReference type="PANTHER" id="PTHR11629">
    <property type="entry name" value="VACUOLAR PROTON ATPASES"/>
    <property type="match status" value="1"/>
</dbReference>
<comment type="caution">
    <text evidence="9">The sequence shown here is derived from an EMBL/GenBank/DDBJ whole genome shotgun (WGS) entry which is preliminary data.</text>
</comment>
<feature type="transmembrane region" description="Helical" evidence="8">
    <location>
        <begin position="412"/>
        <end position="434"/>
    </location>
</feature>
<keyword evidence="5 8" id="KW-1133">Transmembrane helix</keyword>
<evidence type="ECO:0000256" key="5">
    <source>
        <dbReference type="ARBA" id="ARBA00022989"/>
    </source>
</evidence>
<evidence type="ECO:0000256" key="7">
    <source>
        <dbReference type="ARBA" id="ARBA00023136"/>
    </source>
</evidence>
<protein>
    <submittedName>
        <fullName evidence="9">V-type ATP synthase subunit I</fullName>
    </submittedName>
</protein>
<dbReference type="Pfam" id="PF01496">
    <property type="entry name" value="V_ATPase_I"/>
    <property type="match status" value="1"/>
</dbReference>
<feature type="transmembrane region" description="Helical" evidence="8">
    <location>
        <begin position="368"/>
        <end position="392"/>
    </location>
</feature>
<feature type="transmembrane region" description="Helical" evidence="8">
    <location>
        <begin position="588"/>
        <end position="610"/>
    </location>
</feature>
<keyword evidence="3" id="KW-0813">Transport</keyword>
<dbReference type="AlphaFoldDB" id="A0A917N6E9"/>
<keyword evidence="4 8" id="KW-0812">Transmembrane</keyword>
<organism evidence="9 10">
    <name type="scientific">Enterococcus alcedinis</name>
    <dbReference type="NCBI Taxonomy" id="1274384"/>
    <lineage>
        <taxon>Bacteria</taxon>
        <taxon>Bacillati</taxon>
        <taxon>Bacillota</taxon>
        <taxon>Bacilli</taxon>
        <taxon>Lactobacillales</taxon>
        <taxon>Enterococcaceae</taxon>
        <taxon>Enterococcus</taxon>
    </lineage>
</organism>
<feature type="transmembrane region" description="Helical" evidence="8">
    <location>
        <begin position="561"/>
        <end position="582"/>
    </location>
</feature>
<reference evidence="9" key="2">
    <citation type="submission" date="2020-09" db="EMBL/GenBank/DDBJ databases">
        <authorList>
            <person name="Sun Q."/>
            <person name="Sedlacek I."/>
        </authorList>
    </citation>
    <scope>NUCLEOTIDE SEQUENCE</scope>
    <source>
        <strain evidence="9">CCM 8433</strain>
    </source>
</reference>
<evidence type="ECO:0000313" key="9">
    <source>
        <dbReference type="EMBL" id="GGI65767.1"/>
    </source>
</evidence>
<dbReference type="RefSeq" id="WP_188367602.1">
    <property type="nucleotide sequence ID" value="NZ_BMDT01000005.1"/>
</dbReference>
<dbReference type="EMBL" id="BMDT01000005">
    <property type="protein sequence ID" value="GGI65767.1"/>
    <property type="molecule type" value="Genomic_DNA"/>
</dbReference>
<dbReference type="GO" id="GO:0007035">
    <property type="term" value="P:vacuolar acidification"/>
    <property type="evidence" value="ECO:0007669"/>
    <property type="project" value="TreeGrafter"/>
</dbReference>
<evidence type="ECO:0000256" key="1">
    <source>
        <dbReference type="ARBA" id="ARBA00004141"/>
    </source>
</evidence>
<feature type="transmembrane region" description="Helical" evidence="8">
    <location>
        <begin position="446"/>
        <end position="468"/>
    </location>
</feature>
<proteinExistence type="inferred from homology"/>
<evidence type="ECO:0000256" key="3">
    <source>
        <dbReference type="ARBA" id="ARBA00022448"/>
    </source>
</evidence>
<dbReference type="PANTHER" id="PTHR11629:SF63">
    <property type="entry name" value="V-TYPE PROTON ATPASE SUBUNIT A"/>
    <property type="match status" value="1"/>
</dbReference>
<sequence>MAIVQMQKFHVLSFKKTHEKLLQSLQNFQKAEILPADEGILLSDNHFLKDDSSAMTEKLENQLARVLWAKDFLANYLPKASFIQKLRNQPPTYTLAQLEHITETSDWETFVEDLRAKDRRLRMIAQEKQDLSKEENELNRWRYFDESPAVLNELKHSVGLLGTISNEQIPTLNHELEKYPSSYYQIIQQTTSTTYLLLLFHKTNQQKVRYSLSTVGFDEYHYPFQGKPQEALSEVKEKMAAIIAEEKEIKAALSQMKAEALQMNVIAEYYSSQVVKSQSKERLFQSKAVTSLAGWVPTAEAAKLEEQIKHATNNEYYLVFEEVREEEIAEVPILLKNNRWVAPFETLIEMYSLPKYDEIDPTPFMAPFYALAFGMMVADFGYGLILFLAILLAKKIFYFEAGMKRNLTFFQLCALPTMMWGLIYGSFFGMTMPFQLLSNQSDITEILLISVIFGYIQIFFALILKFYLLWAKKKQKFNAIFQAGSWMLFLISGALLALGLTILPDSSLSTVGGIGFAVALIAIVIGGSVEGETLAGKIGSGLYGLMDLTNYMSDLVSYTRLMALGVAGGSIAAAFNLIISYFPPVARFTIGALLFVLLHAINIFLSYLGAYVHGIRLQYLEFFGKFFTGGGRAFKPLKASNKYVTIVSDENKQQEEQE</sequence>
<dbReference type="GO" id="GO:0051117">
    <property type="term" value="F:ATPase binding"/>
    <property type="evidence" value="ECO:0007669"/>
    <property type="project" value="TreeGrafter"/>
</dbReference>
<dbReference type="GO" id="GO:0033179">
    <property type="term" value="C:proton-transporting V-type ATPase, V0 domain"/>
    <property type="evidence" value="ECO:0007669"/>
    <property type="project" value="InterPro"/>
</dbReference>
<evidence type="ECO:0000313" key="10">
    <source>
        <dbReference type="Proteomes" id="UP000622610"/>
    </source>
</evidence>
<comment type="subcellular location">
    <subcellularLocation>
        <location evidence="1">Membrane</location>
        <topology evidence="1">Multi-pass membrane protein</topology>
    </subcellularLocation>
</comment>
<dbReference type="Gene3D" id="3.30.70.2170">
    <property type="match status" value="1"/>
</dbReference>
<reference evidence="9" key="1">
    <citation type="journal article" date="2014" name="Int. J. Syst. Evol. Microbiol.">
        <title>Complete genome sequence of Corynebacterium casei LMG S-19264T (=DSM 44701T), isolated from a smear-ripened cheese.</title>
        <authorList>
            <consortium name="US DOE Joint Genome Institute (JGI-PGF)"/>
            <person name="Walter F."/>
            <person name="Albersmeier A."/>
            <person name="Kalinowski J."/>
            <person name="Ruckert C."/>
        </authorList>
    </citation>
    <scope>NUCLEOTIDE SEQUENCE</scope>
    <source>
        <strain evidence="9">CCM 8433</strain>
    </source>
</reference>
<keyword evidence="6" id="KW-0406">Ion transport</keyword>
<accession>A0A917N6E9</accession>
<dbReference type="GO" id="GO:0046961">
    <property type="term" value="F:proton-transporting ATPase activity, rotational mechanism"/>
    <property type="evidence" value="ECO:0007669"/>
    <property type="project" value="InterPro"/>
</dbReference>